<proteinExistence type="predicted"/>
<protein>
    <submittedName>
        <fullName evidence="1">Uncharacterized protein</fullName>
    </submittedName>
</protein>
<sequence>MDDDNGNRFLQAVIPLLSENGICYAFIFRTGKKKYEEEMFAMVLEIQKQLPILLESKANVYFAHGDPLALHLTRLLLSAAESGSFQPLGKVWFVTSQWNFESISYQMDWDIQTFHGALSYTLHSHQPPGFPKFLQNIRPFWAKGDHFIQEFWEKAFGCSLDFSEPPTEYRERCTGEEKLESIPGIFFETDMFDHSYNVYNAAYAVAHALHTMYMSRSKYKRLEEGEKQEIHSVQPWQEERTLLLSNIILRYITDDEYGMANPKHKNGHLHLTALKEQHM</sequence>
<accession>A0ACB8EV89</accession>
<reference evidence="1" key="1">
    <citation type="submission" date="2021-08" db="EMBL/GenBank/DDBJ databases">
        <title>The first chromosome-level gecko genome reveals the dynamic sex chromosomes of Neotropical dwarf geckos (Sphaerodactylidae: Sphaerodactylus).</title>
        <authorList>
            <person name="Pinto B.J."/>
            <person name="Keating S.E."/>
            <person name="Gamble T."/>
        </authorList>
    </citation>
    <scope>NUCLEOTIDE SEQUENCE</scope>
    <source>
        <strain evidence="1">TG3544</strain>
    </source>
</reference>
<dbReference type="EMBL" id="CM037628">
    <property type="protein sequence ID" value="KAH7996687.1"/>
    <property type="molecule type" value="Genomic_DNA"/>
</dbReference>
<evidence type="ECO:0000313" key="1">
    <source>
        <dbReference type="EMBL" id="KAH7996687.1"/>
    </source>
</evidence>
<name>A0ACB8EV89_9SAUR</name>
<comment type="caution">
    <text evidence="1">The sequence shown here is derived from an EMBL/GenBank/DDBJ whole genome shotgun (WGS) entry which is preliminary data.</text>
</comment>
<organism evidence="1 2">
    <name type="scientific">Sphaerodactylus townsendi</name>
    <dbReference type="NCBI Taxonomy" id="933632"/>
    <lineage>
        <taxon>Eukaryota</taxon>
        <taxon>Metazoa</taxon>
        <taxon>Chordata</taxon>
        <taxon>Craniata</taxon>
        <taxon>Vertebrata</taxon>
        <taxon>Euteleostomi</taxon>
        <taxon>Lepidosauria</taxon>
        <taxon>Squamata</taxon>
        <taxon>Bifurcata</taxon>
        <taxon>Gekkota</taxon>
        <taxon>Sphaerodactylidae</taxon>
        <taxon>Sphaerodactylus</taxon>
    </lineage>
</organism>
<evidence type="ECO:0000313" key="2">
    <source>
        <dbReference type="Proteomes" id="UP000827872"/>
    </source>
</evidence>
<dbReference type="Proteomes" id="UP000827872">
    <property type="component" value="Linkage Group LG15"/>
</dbReference>
<keyword evidence="2" id="KW-1185">Reference proteome</keyword>
<gene>
    <name evidence="1" type="ORF">K3G42_010096</name>
</gene>